<feature type="transmembrane region" description="Helical" evidence="3">
    <location>
        <begin position="56"/>
        <end position="80"/>
    </location>
</feature>
<dbReference type="InterPro" id="IPR048254">
    <property type="entry name" value="CDP_ALCOHOL_P_TRANSF_CS"/>
</dbReference>
<keyword evidence="1 2" id="KW-0808">Transferase</keyword>
<evidence type="ECO:0000313" key="4">
    <source>
        <dbReference type="EMBL" id="NUU62019.1"/>
    </source>
</evidence>
<comment type="similarity">
    <text evidence="2">Belongs to the CDP-alcohol phosphatidyltransferase class-I family.</text>
</comment>
<dbReference type="Pfam" id="PF01066">
    <property type="entry name" value="CDP-OH_P_transf"/>
    <property type="match status" value="1"/>
</dbReference>
<protein>
    <submittedName>
        <fullName evidence="4">CDP-alcohol phosphatidyltransferase family protein</fullName>
    </submittedName>
</protein>
<dbReference type="InterPro" id="IPR000462">
    <property type="entry name" value="CDP-OH_P_trans"/>
</dbReference>
<comment type="caution">
    <text evidence="4">The sequence shown here is derived from an EMBL/GenBank/DDBJ whole genome shotgun (WGS) entry which is preliminary data.</text>
</comment>
<feature type="transmembrane region" description="Helical" evidence="3">
    <location>
        <begin position="12"/>
        <end position="35"/>
    </location>
</feature>
<dbReference type="EMBL" id="JABWCS010000212">
    <property type="protein sequence ID" value="NUU62019.1"/>
    <property type="molecule type" value="Genomic_DNA"/>
</dbReference>
<keyword evidence="5" id="KW-1185">Reference proteome</keyword>
<dbReference type="RefSeq" id="WP_175372517.1">
    <property type="nucleotide sequence ID" value="NZ_JABWCS010000212.1"/>
</dbReference>
<evidence type="ECO:0000256" key="3">
    <source>
        <dbReference type="SAM" id="Phobius"/>
    </source>
</evidence>
<dbReference type="Gene3D" id="1.20.120.1760">
    <property type="match status" value="1"/>
</dbReference>
<feature type="transmembrane region" description="Helical" evidence="3">
    <location>
        <begin position="119"/>
        <end position="137"/>
    </location>
</feature>
<dbReference type="InterPro" id="IPR043130">
    <property type="entry name" value="CDP-OH_PTrfase_TM_dom"/>
</dbReference>
<evidence type="ECO:0000256" key="2">
    <source>
        <dbReference type="RuleBase" id="RU003750"/>
    </source>
</evidence>
<proteinExistence type="inferred from homology"/>
<organism evidence="4 5">
    <name type="scientific">Paenibacillus agri</name>
    <dbReference type="NCBI Taxonomy" id="2744309"/>
    <lineage>
        <taxon>Bacteria</taxon>
        <taxon>Bacillati</taxon>
        <taxon>Bacillota</taxon>
        <taxon>Bacilli</taxon>
        <taxon>Bacillales</taxon>
        <taxon>Paenibacillaceae</taxon>
        <taxon>Paenibacillus</taxon>
    </lineage>
</organism>
<dbReference type="AlphaFoldDB" id="A0A850EQK4"/>
<feature type="transmembrane region" description="Helical" evidence="3">
    <location>
        <begin position="86"/>
        <end position="107"/>
    </location>
</feature>
<dbReference type="Proteomes" id="UP000564806">
    <property type="component" value="Unassembled WGS sequence"/>
</dbReference>
<reference evidence="4" key="1">
    <citation type="submission" date="2020-06" db="EMBL/GenBank/DDBJ databases">
        <title>Paenibacillus sp. nov., isolated from soil.</title>
        <authorList>
            <person name="Seo Y.L."/>
        </authorList>
    </citation>
    <scope>NUCLEOTIDE SEQUENCE [LARGE SCALE GENOMIC DNA]</scope>
    <source>
        <strain evidence="4">JW14</strain>
    </source>
</reference>
<keyword evidence="3" id="KW-0812">Transmembrane</keyword>
<dbReference type="PROSITE" id="PS00379">
    <property type="entry name" value="CDP_ALCOHOL_P_TRANSF"/>
    <property type="match status" value="1"/>
</dbReference>
<accession>A0A850EQK4</accession>
<dbReference type="GO" id="GO:0016780">
    <property type="term" value="F:phosphotransferase activity, for other substituted phosphate groups"/>
    <property type="evidence" value="ECO:0007669"/>
    <property type="project" value="InterPro"/>
</dbReference>
<sequence>MKYTANLISLSRVLLTLCMLFSFSHVWLFTLLYLLSGLSDVLDGYIARQTGTQSEFGARLDTAADLLFYILIIVFTAIWLGPDTLIFLPWIIIIALIRIANAVIAAYKYHSWVMLHTWGNKLTGGLLFLAPPLYLILQNPMVFWPVCIAGVLSSVEEGAIHLTSAQLNIDRQSIFKAE</sequence>
<evidence type="ECO:0000256" key="1">
    <source>
        <dbReference type="ARBA" id="ARBA00022679"/>
    </source>
</evidence>
<name>A0A850EQK4_9BACL</name>
<keyword evidence="3" id="KW-1133">Transmembrane helix</keyword>
<gene>
    <name evidence="4" type="ORF">HPT30_16875</name>
</gene>
<evidence type="ECO:0000313" key="5">
    <source>
        <dbReference type="Proteomes" id="UP000564806"/>
    </source>
</evidence>
<keyword evidence="3" id="KW-0472">Membrane</keyword>
<dbReference type="GO" id="GO:0016020">
    <property type="term" value="C:membrane"/>
    <property type="evidence" value="ECO:0007669"/>
    <property type="project" value="InterPro"/>
</dbReference>
<dbReference type="GO" id="GO:0008654">
    <property type="term" value="P:phospholipid biosynthetic process"/>
    <property type="evidence" value="ECO:0007669"/>
    <property type="project" value="InterPro"/>
</dbReference>